<sequence length="57" mass="6398">TDNFLLTYLVILCVSNLIAILTAFALLKGTYQKKPKYIIPWIVVKIADTILTIGMEV</sequence>
<accession>A0A8J2IZI9</accession>
<name>A0A8J2IZI9_9HEXA</name>
<evidence type="ECO:0000256" key="1">
    <source>
        <dbReference type="SAM" id="Phobius"/>
    </source>
</evidence>
<keyword evidence="1" id="KW-1133">Transmembrane helix</keyword>
<keyword evidence="3" id="KW-1185">Reference proteome</keyword>
<feature type="transmembrane region" description="Helical" evidence="1">
    <location>
        <begin position="6"/>
        <end position="27"/>
    </location>
</feature>
<feature type="non-terminal residue" evidence="2">
    <location>
        <position position="57"/>
    </location>
</feature>
<feature type="non-terminal residue" evidence="2">
    <location>
        <position position="1"/>
    </location>
</feature>
<evidence type="ECO:0000313" key="2">
    <source>
        <dbReference type="EMBL" id="CAG7655504.1"/>
    </source>
</evidence>
<keyword evidence="1" id="KW-0472">Membrane</keyword>
<gene>
    <name evidence="2" type="ORF">AFUS01_LOCUS920</name>
</gene>
<evidence type="ECO:0000313" key="3">
    <source>
        <dbReference type="Proteomes" id="UP000708208"/>
    </source>
</evidence>
<organism evidence="2 3">
    <name type="scientific">Allacma fusca</name>
    <dbReference type="NCBI Taxonomy" id="39272"/>
    <lineage>
        <taxon>Eukaryota</taxon>
        <taxon>Metazoa</taxon>
        <taxon>Ecdysozoa</taxon>
        <taxon>Arthropoda</taxon>
        <taxon>Hexapoda</taxon>
        <taxon>Collembola</taxon>
        <taxon>Symphypleona</taxon>
        <taxon>Sminthuridae</taxon>
        <taxon>Allacma</taxon>
    </lineage>
</organism>
<comment type="caution">
    <text evidence="2">The sequence shown here is derived from an EMBL/GenBank/DDBJ whole genome shotgun (WGS) entry which is preliminary data.</text>
</comment>
<reference evidence="2" key="1">
    <citation type="submission" date="2021-06" db="EMBL/GenBank/DDBJ databases">
        <authorList>
            <person name="Hodson N. C."/>
            <person name="Mongue J. A."/>
            <person name="Jaron S. K."/>
        </authorList>
    </citation>
    <scope>NUCLEOTIDE SEQUENCE</scope>
</reference>
<dbReference type="EMBL" id="CAJVCH010004935">
    <property type="protein sequence ID" value="CAG7655504.1"/>
    <property type="molecule type" value="Genomic_DNA"/>
</dbReference>
<keyword evidence="1" id="KW-0812">Transmembrane</keyword>
<proteinExistence type="predicted"/>
<dbReference type="AlphaFoldDB" id="A0A8J2IZI9"/>
<dbReference type="Proteomes" id="UP000708208">
    <property type="component" value="Unassembled WGS sequence"/>
</dbReference>
<protein>
    <submittedName>
        <fullName evidence="2">Uncharacterized protein</fullName>
    </submittedName>
</protein>